<gene>
    <name evidence="1" type="ORF">Drose_06820</name>
</gene>
<dbReference type="InterPro" id="IPR011989">
    <property type="entry name" value="ARM-like"/>
</dbReference>
<keyword evidence="2" id="KW-1185">Reference proteome</keyword>
<sequence>MGALGAQRVADDLAGRGHHIIELERYAMANKIWTTKVKRLRMADLLCVSCGRRFEAKAKSKLEVKLSDSKQAGRGWSDGMRPDDVFAFLPVTVDSNNMPLGIGRPLYLATASMNRITPKQGQLKSAADGSERDVYWPITVAKRAGIVTRIQSGKVTVQPPGAKASTLGRPGDQPLVQVGDHVENGTVLSSTVTPATNLNCSGATWNLHEAIASNDEVEAFAAVKAAGVLKAEHLVDPVRAIAHDDERDMRLRIEALGSLARLSDPHAVDRLADLDDGDVDAAMQMERVLLLSELVGSQAATESLLQIAKGVDYSDEVRAAAVWGLGAAWHDHFGYCWSFAFDASEKVRRHAQASLGAPTQNDLPDLVAALKEVDRAPLAAALLARSRSVAELAAALSDDQSHAWAIQSLGQIDPAFVRQKVSQLCAEDQAALDALWRRNLRDTHNEPTNLTELQFLAGQSLRAPESVRP</sequence>
<dbReference type="InterPro" id="IPR016024">
    <property type="entry name" value="ARM-type_fold"/>
</dbReference>
<dbReference type="RefSeq" id="WP_260727344.1">
    <property type="nucleotide sequence ID" value="NZ_BAAABS010000033.1"/>
</dbReference>
<accession>A0ABY5ZAZ6</accession>
<protein>
    <submittedName>
        <fullName evidence="1">HEAT repeat domain-containing protein</fullName>
    </submittedName>
</protein>
<dbReference type="SUPFAM" id="SSF48371">
    <property type="entry name" value="ARM repeat"/>
    <property type="match status" value="1"/>
</dbReference>
<proteinExistence type="predicted"/>
<dbReference type="Proteomes" id="UP001058271">
    <property type="component" value="Chromosome"/>
</dbReference>
<reference evidence="1" key="1">
    <citation type="submission" date="2021-04" db="EMBL/GenBank/DDBJ databases">
        <title>Biosynthetic gene clusters of Dactylosporangioum roseum.</title>
        <authorList>
            <person name="Hartkoorn R.C."/>
            <person name="Beaudoing E."/>
            <person name="Hot D."/>
            <person name="Moureu S."/>
        </authorList>
    </citation>
    <scope>NUCLEOTIDE SEQUENCE</scope>
    <source>
        <strain evidence="1">NRRL B-16295</strain>
    </source>
</reference>
<name>A0ABY5ZAZ6_9ACTN</name>
<evidence type="ECO:0000313" key="1">
    <source>
        <dbReference type="EMBL" id="UWZ37977.1"/>
    </source>
</evidence>
<dbReference type="Gene3D" id="1.25.10.10">
    <property type="entry name" value="Leucine-rich Repeat Variant"/>
    <property type="match status" value="1"/>
</dbReference>
<dbReference type="EMBL" id="CP073721">
    <property type="protein sequence ID" value="UWZ37977.1"/>
    <property type="molecule type" value="Genomic_DNA"/>
</dbReference>
<evidence type="ECO:0000313" key="2">
    <source>
        <dbReference type="Proteomes" id="UP001058271"/>
    </source>
</evidence>
<organism evidence="1 2">
    <name type="scientific">Dactylosporangium roseum</name>
    <dbReference type="NCBI Taxonomy" id="47989"/>
    <lineage>
        <taxon>Bacteria</taxon>
        <taxon>Bacillati</taxon>
        <taxon>Actinomycetota</taxon>
        <taxon>Actinomycetes</taxon>
        <taxon>Micromonosporales</taxon>
        <taxon>Micromonosporaceae</taxon>
        <taxon>Dactylosporangium</taxon>
    </lineage>
</organism>